<dbReference type="Gene3D" id="1.10.10.10">
    <property type="entry name" value="Winged helix-like DNA-binding domain superfamily/Winged helix DNA-binding domain"/>
    <property type="match status" value="1"/>
</dbReference>
<protein>
    <submittedName>
        <fullName evidence="1">Winged helix-turn-helix transcriptional regulator</fullName>
    </submittedName>
</protein>
<dbReference type="InterPro" id="IPR011991">
    <property type="entry name" value="ArsR-like_HTH"/>
</dbReference>
<dbReference type="CDD" id="cd00090">
    <property type="entry name" value="HTH_ARSR"/>
    <property type="match status" value="1"/>
</dbReference>
<evidence type="ECO:0000313" key="2">
    <source>
        <dbReference type="Proteomes" id="UP000305836"/>
    </source>
</evidence>
<organism evidence="1 2">
    <name type="scientific">Kribbella jiaozuonensis</name>
    <dbReference type="NCBI Taxonomy" id="2575441"/>
    <lineage>
        <taxon>Bacteria</taxon>
        <taxon>Bacillati</taxon>
        <taxon>Actinomycetota</taxon>
        <taxon>Actinomycetes</taxon>
        <taxon>Propionibacteriales</taxon>
        <taxon>Kribbellaceae</taxon>
        <taxon>Kribbella</taxon>
    </lineage>
</organism>
<dbReference type="InterPro" id="IPR051011">
    <property type="entry name" value="Metal_resp_trans_reg"/>
</dbReference>
<dbReference type="AlphaFoldDB" id="A0A4U3LNP0"/>
<dbReference type="PANTHER" id="PTHR43132:SF6">
    <property type="entry name" value="HTH-TYPE TRANSCRIPTIONAL REPRESSOR CZRA"/>
    <property type="match status" value="1"/>
</dbReference>
<dbReference type="EMBL" id="SZPZ01000003">
    <property type="protein sequence ID" value="TKK77395.1"/>
    <property type="molecule type" value="Genomic_DNA"/>
</dbReference>
<dbReference type="Proteomes" id="UP000305836">
    <property type="component" value="Unassembled WGS sequence"/>
</dbReference>
<name>A0A4U3LNP0_9ACTN</name>
<dbReference type="InterPro" id="IPR036388">
    <property type="entry name" value="WH-like_DNA-bd_sf"/>
</dbReference>
<dbReference type="PANTHER" id="PTHR43132">
    <property type="entry name" value="ARSENICAL RESISTANCE OPERON REPRESSOR ARSR-RELATED"/>
    <property type="match status" value="1"/>
</dbReference>
<sequence>MGDRSIGRQSFDVFVNNGSMSELQVTVTQSPHQSVYLALREAASCRGPFSSRHVLRPLHSLVSRPDYARALHPVRRHGGGQLVPTALVPLAPVRDVPLPEQVEALHGYGGQKLMDDIATLGADAPIWRRAVADPDRWLRTYAELIDLGWQALEQRWNLLRPAIDAETERLGVATVRGCLPSALNTISPRLTFTESGFSVDGHEPVPYDGRRLALVPGIGAPDTLFVHYQGPSVISIAYPLRDLPDVSPARPVEDPLEVVLGVPRARILRLLREPLNVGMIAADLAVTPAAATRHCDVLLRAGLIARERRGRQVLISRTTRGEKLLDVL</sequence>
<comment type="caution">
    <text evidence="1">The sequence shown here is derived from an EMBL/GenBank/DDBJ whole genome shotgun (WGS) entry which is preliminary data.</text>
</comment>
<reference evidence="1 2" key="1">
    <citation type="submission" date="2019-04" db="EMBL/GenBank/DDBJ databases">
        <title>Kribbella sp. NEAU-THZ 27 nov., a novel actinomycete isolated from soil.</title>
        <authorList>
            <person name="Duan L."/>
        </authorList>
    </citation>
    <scope>NUCLEOTIDE SEQUENCE [LARGE SCALE GENOMIC DNA]</scope>
    <source>
        <strain evidence="2">NEAU-THZ27</strain>
    </source>
</reference>
<gene>
    <name evidence="1" type="ORF">FDA38_19690</name>
</gene>
<proteinExistence type="predicted"/>
<accession>A0A4U3LNP0</accession>
<dbReference type="SUPFAM" id="SSF46785">
    <property type="entry name" value="Winged helix' DNA-binding domain"/>
    <property type="match status" value="1"/>
</dbReference>
<keyword evidence="2" id="KW-1185">Reference proteome</keyword>
<dbReference type="OrthoDB" id="3569145at2"/>
<evidence type="ECO:0000313" key="1">
    <source>
        <dbReference type="EMBL" id="TKK77395.1"/>
    </source>
</evidence>
<dbReference type="InterPro" id="IPR036390">
    <property type="entry name" value="WH_DNA-bd_sf"/>
</dbReference>